<dbReference type="OrthoDB" id="936957at2"/>
<evidence type="ECO:0000313" key="3">
    <source>
        <dbReference type="Proteomes" id="UP000245489"/>
    </source>
</evidence>
<organism evidence="2 3">
    <name type="scientific">Arcicella aurantiaca</name>
    <dbReference type="NCBI Taxonomy" id="591202"/>
    <lineage>
        <taxon>Bacteria</taxon>
        <taxon>Pseudomonadati</taxon>
        <taxon>Bacteroidota</taxon>
        <taxon>Cytophagia</taxon>
        <taxon>Cytophagales</taxon>
        <taxon>Flectobacillaceae</taxon>
        <taxon>Arcicella</taxon>
    </lineage>
</organism>
<reference evidence="2 3" key="1">
    <citation type="submission" date="2018-05" db="EMBL/GenBank/DDBJ databases">
        <title>Genomic Encyclopedia of Archaeal and Bacterial Type Strains, Phase II (KMG-II): from individual species to whole genera.</title>
        <authorList>
            <person name="Goeker M."/>
        </authorList>
    </citation>
    <scope>NUCLEOTIDE SEQUENCE [LARGE SCALE GENOMIC DNA]</scope>
    <source>
        <strain evidence="2 3">DSM 22214</strain>
    </source>
</reference>
<keyword evidence="1" id="KW-0732">Signal</keyword>
<evidence type="ECO:0000313" key="2">
    <source>
        <dbReference type="EMBL" id="PWK26524.1"/>
    </source>
</evidence>
<keyword evidence="3" id="KW-1185">Reference proteome</keyword>
<dbReference type="Proteomes" id="UP000245489">
    <property type="component" value="Unassembled WGS sequence"/>
</dbReference>
<comment type="caution">
    <text evidence="2">The sequence shown here is derived from an EMBL/GenBank/DDBJ whole genome shotgun (WGS) entry which is preliminary data.</text>
</comment>
<evidence type="ECO:0000256" key="1">
    <source>
        <dbReference type="SAM" id="SignalP"/>
    </source>
</evidence>
<protein>
    <submittedName>
        <fullName evidence="2">YD repeat-containing protein</fullName>
    </submittedName>
</protein>
<sequence length="268" mass="29384">MKTIKLLTLALSLLVFSCKKDEVTTPEDTCKVSVIDRGNGNKHTYTYDATGKIATMAREFDGSGSGTISKYVYTFTYDNAGLLTKSVWTLDGKANGSETYTYTNGKISKVSFKDAVGNGGTNNIKYDEAGRIIYFSYETGDPNADLIQYFTYDTNGIQIKHGYKGFDETIYFESITKPVGIAKSPEQLLSKYNLPYDVLTGYSWSGNQGSVGTIIESFESDSKGKLVSIGTVKITGVKLDSKNFIAEMTAIDDAKVSNTERYSLTNCN</sequence>
<dbReference type="RefSeq" id="WP_109743102.1">
    <property type="nucleotide sequence ID" value="NZ_QGGO01000011.1"/>
</dbReference>
<gene>
    <name evidence="2" type="ORF">LV89_02372</name>
</gene>
<dbReference type="EMBL" id="QGGO01000011">
    <property type="protein sequence ID" value="PWK26524.1"/>
    <property type="molecule type" value="Genomic_DNA"/>
</dbReference>
<accession>A0A316E7T7</accession>
<feature type="chain" id="PRO_5016234141" evidence="1">
    <location>
        <begin position="21"/>
        <end position="268"/>
    </location>
</feature>
<dbReference type="AlphaFoldDB" id="A0A316E7T7"/>
<dbReference type="SUPFAM" id="SSF50956">
    <property type="entry name" value="Thermostable phytase (3-phytase)"/>
    <property type="match status" value="1"/>
</dbReference>
<proteinExistence type="predicted"/>
<dbReference type="Gene3D" id="2.180.10.10">
    <property type="entry name" value="RHS repeat-associated core"/>
    <property type="match status" value="1"/>
</dbReference>
<name>A0A316E7T7_9BACT</name>
<feature type="signal peptide" evidence="1">
    <location>
        <begin position="1"/>
        <end position="20"/>
    </location>
</feature>
<dbReference type="PROSITE" id="PS51257">
    <property type="entry name" value="PROKAR_LIPOPROTEIN"/>
    <property type="match status" value="1"/>
</dbReference>